<dbReference type="PANTHER" id="PTHR48090:SF7">
    <property type="entry name" value="RFBJ PROTEIN"/>
    <property type="match status" value="1"/>
</dbReference>
<keyword evidence="5" id="KW-1185">Reference proteome</keyword>
<feature type="domain" description="Glycosyltransferase 2-like" evidence="2">
    <location>
        <begin position="26"/>
        <end position="187"/>
    </location>
</feature>
<evidence type="ECO:0000256" key="1">
    <source>
        <dbReference type="SAM" id="Phobius"/>
    </source>
</evidence>
<feature type="transmembrane region" description="Helical" evidence="1">
    <location>
        <begin position="290"/>
        <end position="314"/>
    </location>
</feature>
<feature type="transmembrane region" description="Helical" evidence="1">
    <location>
        <begin position="250"/>
        <end position="278"/>
    </location>
</feature>
<keyword evidence="1" id="KW-1133">Transmembrane helix</keyword>
<keyword evidence="1" id="KW-0472">Membrane</keyword>
<dbReference type="Pfam" id="PF00535">
    <property type="entry name" value="Glycos_transf_2"/>
    <property type="match status" value="1"/>
</dbReference>
<dbReference type="AlphaFoldDB" id="A0A1M4XR24"/>
<dbReference type="OrthoDB" id="9801954at2"/>
<dbReference type="EMBL" id="FQVA01000001">
    <property type="protein sequence ID" value="SHE95898.1"/>
    <property type="molecule type" value="Genomic_DNA"/>
</dbReference>
<feature type="transmembrane region" description="Helical" evidence="1">
    <location>
        <begin position="335"/>
        <end position="357"/>
    </location>
</feature>
<dbReference type="InterPro" id="IPR029044">
    <property type="entry name" value="Nucleotide-diphossugar_trans"/>
</dbReference>
<dbReference type="Pfam" id="PF26629">
    <property type="entry name" value="GT2_TM_C"/>
    <property type="match status" value="1"/>
</dbReference>
<evidence type="ECO:0000259" key="2">
    <source>
        <dbReference type="Pfam" id="PF00535"/>
    </source>
</evidence>
<dbReference type="Proteomes" id="UP000184170">
    <property type="component" value="Unassembled WGS sequence"/>
</dbReference>
<dbReference type="CDD" id="cd04179">
    <property type="entry name" value="DPM_DPG-synthase_like"/>
    <property type="match status" value="1"/>
</dbReference>
<dbReference type="InterPro" id="IPR058718">
    <property type="entry name" value="Agl6_TM_C"/>
</dbReference>
<protein>
    <submittedName>
        <fullName evidence="4">Glycosyltransferase involved in cell wall bisynthesis</fullName>
    </submittedName>
</protein>
<feature type="domain" description="Low-salt glycan biosynthesis hexosyltransferase Agl6 C-terminal transmembrane region" evidence="3">
    <location>
        <begin position="317"/>
        <end position="400"/>
    </location>
</feature>
<proteinExistence type="predicted"/>
<feature type="transmembrane region" description="Helical" evidence="1">
    <location>
        <begin position="377"/>
        <end position="404"/>
    </location>
</feature>
<dbReference type="PANTHER" id="PTHR48090">
    <property type="entry name" value="UNDECAPRENYL-PHOSPHATE 4-DEOXY-4-FORMAMIDO-L-ARABINOSE TRANSFERASE-RELATED"/>
    <property type="match status" value="1"/>
</dbReference>
<evidence type="ECO:0000259" key="3">
    <source>
        <dbReference type="Pfam" id="PF26629"/>
    </source>
</evidence>
<dbReference type="InterPro" id="IPR050256">
    <property type="entry name" value="Glycosyltransferase_2"/>
</dbReference>
<accession>A0A1M4XR24</accession>
<dbReference type="STRING" id="494016.SAMN04487965_1037"/>
<sequence>MAALCESHLVATDTVTANTPERVEVTILMPCLNEEKTLSECILAAYSSLQRLSVVGEVLIADNGSTDGSVEIAHSNGARVVGVKKRGYGAALIKGIESARGKYVIMGDADCSYDFSAIDEFLGKLREGADLVCGNRFKGGIESGAMPVLHKYLGNPVLSFLGRLFYRIEIGDFHCGIRGVNKESILKLGLSCPGMEFASEMIVKAAKHKLDICEVPTTLRVDKRDRSPHLRTWRDGWRHLKFLLMLAPKVAFLGPSAISILLGLVITLNVLFGTGIFFSSSGLVPGVHSLLYASAMIVVGIELLFMYFLFSTLSEASGLLSVDSKWRRLRLVDRLDWVIGLGTVITSIGVGLAIKPLGFWASVDFGALDPSDIMRQAIPAVTMVVVGVLVVANSILLSAVDYLIQDRRVL</sequence>
<keyword evidence="4" id="KW-0808">Transferase</keyword>
<name>A0A1M4XR24_9GAMM</name>
<dbReference type="InterPro" id="IPR001173">
    <property type="entry name" value="Glyco_trans_2-like"/>
</dbReference>
<dbReference type="GO" id="GO:0016740">
    <property type="term" value="F:transferase activity"/>
    <property type="evidence" value="ECO:0007669"/>
    <property type="project" value="UniProtKB-KW"/>
</dbReference>
<organism evidence="4 5">
    <name type="scientific">Microbulbifer donghaiensis</name>
    <dbReference type="NCBI Taxonomy" id="494016"/>
    <lineage>
        <taxon>Bacteria</taxon>
        <taxon>Pseudomonadati</taxon>
        <taxon>Pseudomonadota</taxon>
        <taxon>Gammaproteobacteria</taxon>
        <taxon>Cellvibrionales</taxon>
        <taxon>Microbulbiferaceae</taxon>
        <taxon>Microbulbifer</taxon>
    </lineage>
</organism>
<keyword evidence="1" id="KW-0812">Transmembrane</keyword>
<evidence type="ECO:0000313" key="5">
    <source>
        <dbReference type="Proteomes" id="UP000184170"/>
    </source>
</evidence>
<dbReference type="RefSeq" id="WP_084535625.1">
    <property type="nucleotide sequence ID" value="NZ_FQVA01000001.1"/>
</dbReference>
<gene>
    <name evidence="4" type="ORF">SAMN04487965_1037</name>
</gene>
<evidence type="ECO:0000313" key="4">
    <source>
        <dbReference type="EMBL" id="SHE95898.1"/>
    </source>
</evidence>
<dbReference type="SUPFAM" id="SSF53448">
    <property type="entry name" value="Nucleotide-diphospho-sugar transferases"/>
    <property type="match status" value="1"/>
</dbReference>
<dbReference type="Gene3D" id="3.90.550.10">
    <property type="entry name" value="Spore Coat Polysaccharide Biosynthesis Protein SpsA, Chain A"/>
    <property type="match status" value="1"/>
</dbReference>
<reference evidence="5" key="1">
    <citation type="submission" date="2016-11" db="EMBL/GenBank/DDBJ databases">
        <authorList>
            <person name="Varghese N."/>
            <person name="Submissions S."/>
        </authorList>
    </citation>
    <scope>NUCLEOTIDE SEQUENCE [LARGE SCALE GENOMIC DNA]</scope>
    <source>
        <strain evidence="5">CGMCC 1.7063</strain>
    </source>
</reference>